<keyword evidence="3" id="KW-1185">Reference proteome</keyword>
<evidence type="ECO:0000313" key="3">
    <source>
        <dbReference type="Proteomes" id="UP000005270"/>
    </source>
</evidence>
<dbReference type="EMBL" id="CP003531">
    <property type="protein sequence ID" value="AFK51166.1"/>
    <property type="molecule type" value="Genomic_DNA"/>
</dbReference>
<evidence type="ECO:0000313" key="2">
    <source>
        <dbReference type="EMBL" id="AFK51166.1"/>
    </source>
</evidence>
<evidence type="ECO:0000256" key="1">
    <source>
        <dbReference type="SAM" id="Phobius"/>
    </source>
</evidence>
<keyword evidence="1" id="KW-1133">Transmembrane helix</keyword>
<keyword evidence="1" id="KW-0472">Membrane</keyword>
<dbReference type="HOGENOM" id="CLU_195705_0_0_2"/>
<dbReference type="eggNOG" id="arCOG04189">
    <property type="taxonomic scope" value="Archaea"/>
</dbReference>
<proteinExistence type="predicted"/>
<dbReference type="InParanoid" id="I3TEH8"/>
<keyword evidence="1" id="KW-0812">Transmembrane</keyword>
<name>I3TEH8_THEC1</name>
<reference evidence="2 3" key="1">
    <citation type="journal article" date="2012" name="J. Bacteriol.">
        <title>Complete genome sequence of the hyperthermophilic cellulolytic Crenarchaeon 'Thermogladius cellulolyticus' 1633.</title>
        <authorList>
            <person name="Mardanov A.V."/>
            <person name="Kochetkova T.V."/>
            <person name="Beletsky A.V."/>
            <person name="Bonch-Osmolovskaya E.A."/>
            <person name="Ravin N.V."/>
            <person name="Skryabin K.G."/>
        </authorList>
    </citation>
    <scope>NUCLEOTIDE SEQUENCE [LARGE SCALE GENOMIC DNA]</scope>
    <source>
        <strain evidence="3">DSM 22663 / VKM B-2946 / 1633</strain>
    </source>
</reference>
<sequence>MFVFYTYLVFFAPFELRSKVIDLTVYVIVTLVLVSVAYVGYIFVKTPTLKPEEIYEILSKRRRGEA</sequence>
<organism evidence="2 3">
    <name type="scientific">Thermogladius calderae (strain DSM 22663 / VKM B-2946 / 1633)</name>
    <dbReference type="NCBI Taxonomy" id="1184251"/>
    <lineage>
        <taxon>Archaea</taxon>
        <taxon>Thermoproteota</taxon>
        <taxon>Thermoprotei</taxon>
        <taxon>Desulfurococcales</taxon>
        <taxon>Desulfurococcaceae</taxon>
        <taxon>Thermogladius</taxon>
    </lineage>
</organism>
<dbReference type="AlphaFoldDB" id="I3TEH8"/>
<protein>
    <submittedName>
        <fullName evidence="2">Uncharacterized protein</fullName>
    </submittedName>
</protein>
<accession>I3TEH8</accession>
<dbReference type="Proteomes" id="UP000005270">
    <property type="component" value="Chromosome"/>
</dbReference>
<dbReference type="KEGG" id="thg:TCELL_0742"/>
<feature type="transmembrane region" description="Helical" evidence="1">
    <location>
        <begin position="23"/>
        <end position="44"/>
    </location>
</feature>
<gene>
    <name evidence="2" type="ordered locus">TCELL_0742</name>
</gene>